<evidence type="ECO:0000313" key="1">
    <source>
        <dbReference type="EMBL" id="AMM42102.1"/>
    </source>
</evidence>
<dbReference type="KEGG" id="daw:HS1_002318"/>
<gene>
    <name evidence="1" type="ORF">HS1_002318</name>
</gene>
<dbReference type="PANTHER" id="PTHR33408:SF2">
    <property type="entry name" value="TRANSPOSASE DDE DOMAIN-CONTAINING PROTEIN"/>
    <property type="match status" value="1"/>
</dbReference>
<protein>
    <submittedName>
        <fullName evidence="1">Transposase</fullName>
    </submittedName>
</protein>
<dbReference type="EMBL" id="CP013015">
    <property type="protein sequence ID" value="AMM42102.1"/>
    <property type="molecule type" value="Genomic_DNA"/>
</dbReference>
<organism evidence="1 2">
    <name type="scientific">Desulfofervidus auxilii</name>
    <dbReference type="NCBI Taxonomy" id="1621989"/>
    <lineage>
        <taxon>Bacteria</taxon>
        <taxon>Pseudomonadati</taxon>
        <taxon>Thermodesulfobacteriota</taxon>
        <taxon>Candidatus Desulfofervidia</taxon>
        <taxon>Candidatus Desulfofervidales</taxon>
        <taxon>Candidatus Desulfofervidaceae</taxon>
        <taxon>Candidatus Desulfofervidus</taxon>
    </lineage>
</organism>
<keyword evidence="2" id="KW-1185">Reference proteome</keyword>
<sequence>MWLLKKLAPDFKTIADFRKDNKEAIKKVGRDFILLCKKLDLFSGELVAIDGSKFKAVNSKKRNFNQQ</sequence>
<dbReference type="PANTHER" id="PTHR33408">
    <property type="entry name" value="TRANSPOSASE"/>
    <property type="match status" value="1"/>
</dbReference>
<evidence type="ECO:0000313" key="2">
    <source>
        <dbReference type="Proteomes" id="UP000070560"/>
    </source>
</evidence>
<name>A0A7U4QMJ6_DESA2</name>
<accession>A0A7U4QMJ6</accession>
<proteinExistence type="predicted"/>
<reference evidence="1 2" key="1">
    <citation type="submission" date="2015-10" db="EMBL/GenBank/DDBJ databases">
        <title>Candidatus Desulfofervidus auxilii, a hydrogenotrophic sulfate-reducing bacterium involved in the thermophilic anaerobic oxidation of methane.</title>
        <authorList>
            <person name="Krukenberg V."/>
            <person name="Richter M."/>
            <person name="Wegener G."/>
        </authorList>
    </citation>
    <scope>NUCLEOTIDE SEQUENCE [LARGE SCALE GENOMIC DNA]</scope>
    <source>
        <strain evidence="1 2">HS1</strain>
    </source>
</reference>
<dbReference type="AlphaFoldDB" id="A0A7U4QMJ6"/>
<dbReference type="Proteomes" id="UP000070560">
    <property type="component" value="Chromosome"/>
</dbReference>